<proteinExistence type="predicted"/>
<organism evidence="1 2">
    <name type="scientific">Pseudomonas amygdali pv. lachrymans str. M301315</name>
    <dbReference type="NCBI Taxonomy" id="629260"/>
    <lineage>
        <taxon>Bacteria</taxon>
        <taxon>Pseudomonadati</taxon>
        <taxon>Pseudomonadota</taxon>
        <taxon>Gammaproteobacteria</taxon>
        <taxon>Pseudomonadales</taxon>
        <taxon>Pseudomonadaceae</taxon>
        <taxon>Pseudomonas</taxon>
        <taxon>Pseudomonas amygdali</taxon>
    </lineage>
</organism>
<name>A0AAD0PWH6_PSEAV</name>
<gene>
    <name evidence="1" type="ORF">PLA107_033060</name>
</gene>
<accession>A0AAD0PWH6</accession>
<sequence>MSNFKSWFKATYNVEMPEDLVEYLSEKPDGASSEAATLYGPEDIMAYTEERELEEKGFLYLGTGNMLDVLLLQVADGQVFLVDQTDYQNVDASFRSLTVLRNLLDLQ</sequence>
<dbReference type="GeneID" id="39473756"/>
<evidence type="ECO:0008006" key="3">
    <source>
        <dbReference type="Google" id="ProtNLM"/>
    </source>
</evidence>
<dbReference type="EMBL" id="CP031226">
    <property type="protein sequence ID" value="AXH60056.1"/>
    <property type="molecule type" value="Genomic_DNA"/>
</dbReference>
<reference evidence="1 2" key="1">
    <citation type="journal article" date="2011" name="PLoS Pathog.">
        <title>Dynamic evolution of pathogenicity revealed by sequencing and comparative genomics of 19 Pseudomonas syringae isolates.</title>
        <authorList>
            <person name="Baltrus D.A."/>
            <person name="Nishimura M.T."/>
            <person name="Romanchuk A."/>
            <person name="Chang J.H."/>
            <person name="Mukhtar M.S."/>
            <person name="Cherkis K."/>
            <person name="Roach J."/>
            <person name="Grant S.R."/>
            <person name="Jones C.D."/>
            <person name="Dangl J.L."/>
        </authorList>
    </citation>
    <scope>NUCLEOTIDE SEQUENCE [LARGE SCALE GENOMIC DNA]</scope>
    <source>
        <strain evidence="1 2">M301315</strain>
    </source>
</reference>
<dbReference type="AlphaFoldDB" id="A0AAD0PWH6"/>
<evidence type="ECO:0000313" key="1">
    <source>
        <dbReference type="EMBL" id="AXH60056.1"/>
    </source>
</evidence>
<dbReference type="RefSeq" id="WP_005742869.1">
    <property type="nucleotide sequence ID" value="NZ_CP031226.1"/>
</dbReference>
<protein>
    <recommendedName>
        <fullName evidence="3">SMI1/KNR4 family protein</fullName>
    </recommendedName>
</protein>
<keyword evidence="1" id="KW-0614">Plasmid</keyword>
<dbReference type="Proteomes" id="UP000006426">
    <property type="component" value="Plasmid pmppla107"/>
</dbReference>
<evidence type="ECO:0000313" key="2">
    <source>
        <dbReference type="Proteomes" id="UP000006426"/>
    </source>
</evidence>
<geneLocation type="plasmid" evidence="2">
    <name>pmppla107</name>
</geneLocation>